<comment type="caution">
    <text evidence="3">The sequence shown here is derived from an EMBL/GenBank/DDBJ whole genome shotgun (WGS) entry which is preliminary data.</text>
</comment>
<reference evidence="3" key="1">
    <citation type="journal article" date="2023" name="Insect Mol. Biol.">
        <title>Genome sequencing provides insights into the evolution of gene families encoding plant cell wall-degrading enzymes in longhorned beetles.</title>
        <authorList>
            <person name="Shin N.R."/>
            <person name="Okamura Y."/>
            <person name="Kirsch R."/>
            <person name="Pauchet Y."/>
        </authorList>
    </citation>
    <scope>NUCLEOTIDE SEQUENCE</scope>
    <source>
        <strain evidence="3">RBIC_L_NR</strain>
    </source>
</reference>
<evidence type="ECO:0000313" key="3">
    <source>
        <dbReference type="EMBL" id="KAJ8944980.1"/>
    </source>
</evidence>
<proteinExistence type="predicted"/>
<feature type="domain" description="PNT" evidence="2">
    <location>
        <begin position="1"/>
        <end position="70"/>
    </location>
</feature>
<dbReference type="AlphaFoldDB" id="A0AAV8Y336"/>
<dbReference type="SMART" id="SM00251">
    <property type="entry name" value="SAM_PNT"/>
    <property type="match status" value="1"/>
</dbReference>
<dbReference type="PROSITE" id="PS51433">
    <property type="entry name" value="PNT"/>
    <property type="match status" value="1"/>
</dbReference>
<dbReference type="GO" id="GO:0043565">
    <property type="term" value="F:sequence-specific DNA binding"/>
    <property type="evidence" value="ECO:0007669"/>
    <property type="project" value="InterPro"/>
</dbReference>
<sequence>PRQWTENHVAHWLQWAAKEFSLDCIPLNQFRMKGKDICAMGKDAFSARAPAFPINEISLLADVEKERALNSSVVTNNLYEPMCVPELGAYIDYTQAPGMLPGEDRKPVPVSSITNPAATPAASQPTNNNFLHDGKLP</sequence>
<dbReference type="SUPFAM" id="SSF47769">
    <property type="entry name" value="SAM/Pointed domain"/>
    <property type="match status" value="1"/>
</dbReference>
<name>A0AAV8Y336_9CUCU</name>
<feature type="compositionally biased region" description="Polar residues" evidence="1">
    <location>
        <begin position="111"/>
        <end position="130"/>
    </location>
</feature>
<feature type="region of interest" description="Disordered" evidence="1">
    <location>
        <begin position="101"/>
        <end position="137"/>
    </location>
</feature>
<accession>A0AAV8Y336</accession>
<protein>
    <recommendedName>
        <fullName evidence="2">PNT domain-containing protein</fullName>
    </recommendedName>
</protein>
<feature type="non-terminal residue" evidence="3">
    <location>
        <position position="1"/>
    </location>
</feature>
<dbReference type="InterPro" id="IPR013761">
    <property type="entry name" value="SAM/pointed_sf"/>
</dbReference>
<evidence type="ECO:0000313" key="4">
    <source>
        <dbReference type="Proteomes" id="UP001162156"/>
    </source>
</evidence>
<gene>
    <name evidence="3" type="ORF">NQ314_009338</name>
</gene>
<dbReference type="Proteomes" id="UP001162156">
    <property type="component" value="Unassembled WGS sequence"/>
</dbReference>
<keyword evidence="4" id="KW-1185">Reference proteome</keyword>
<evidence type="ECO:0000256" key="1">
    <source>
        <dbReference type="SAM" id="MobiDB-lite"/>
    </source>
</evidence>
<dbReference type="InterPro" id="IPR003118">
    <property type="entry name" value="Pointed_dom"/>
</dbReference>
<evidence type="ECO:0000259" key="2">
    <source>
        <dbReference type="PROSITE" id="PS51433"/>
    </source>
</evidence>
<dbReference type="Pfam" id="PF02198">
    <property type="entry name" value="SAM_PNT"/>
    <property type="match status" value="1"/>
</dbReference>
<dbReference type="Gene3D" id="1.10.150.50">
    <property type="entry name" value="Transcription Factor, Ets-1"/>
    <property type="match status" value="1"/>
</dbReference>
<organism evidence="3 4">
    <name type="scientific">Rhamnusium bicolor</name>
    <dbReference type="NCBI Taxonomy" id="1586634"/>
    <lineage>
        <taxon>Eukaryota</taxon>
        <taxon>Metazoa</taxon>
        <taxon>Ecdysozoa</taxon>
        <taxon>Arthropoda</taxon>
        <taxon>Hexapoda</taxon>
        <taxon>Insecta</taxon>
        <taxon>Pterygota</taxon>
        <taxon>Neoptera</taxon>
        <taxon>Endopterygota</taxon>
        <taxon>Coleoptera</taxon>
        <taxon>Polyphaga</taxon>
        <taxon>Cucujiformia</taxon>
        <taxon>Chrysomeloidea</taxon>
        <taxon>Cerambycidae</taxon>
        <taxon>Lepturinae</taxon>
        <taxon>Rhagiini</taxon>
        <taxon>Rhamnusium</taxon>
    </lineage>
</organism>
<dbReference type="EMBL" id="JANEYF010002550">
    <property type="protein sequence ID" value="KAJ8944980.1"/>
    <property type="molecule type" value="Genomic_DNA"/>
</dbReference>